<dbReference type="RefSeq" id="WP_028094776.1">
    <property type="nucleotide sequence ID" value="NZ_BNAP01000026.1"/>
</dbReference>
<dbReference type="SUPFAM" id="SSF46785">
    <property type="entry name" value="Winged helix' DNA-binding domain"/>
    <property type="match status" value="1"/>
</dbReference>
<dbReference type="PANTHER" id="PTHR30118:SF15">
    <property type="entry name" value="TRANSCRIPTIONAL REGULATORY PROTEIN"/>
    <property type="match status" value="1"/>
</dbReference>
<reference evidence="6" key="2">
    <citation type="submission" date="2020-09" db="EMBL/GenBank/DDBJ databases">
        <authorList>
            <person name="Sun Q."/>
            <person name="Zhou Y."/>
        </authorList>
    </citation>
    <scope>NUCLEOTIDE SEQUENCE</scope>
    <source>
        <strain evidence="6">CGMCC 1.7081</strain>
    </source>
</reference>
<dbReference type="Gene3D" id="3.40.190.10">
    <property type="entry name" value="Periplasmic binding protein-like II"/>
    <property type="match status" value="2"/>
</dbReference>
<keyword evidence="4" id="KW-0804">Transcription</keyword>
<dbReference type="InterPro" id="IPR036388">
    <property type="entry name" value="WH-like_DNA-bd_sf"/>
</dbReference>
<dbReference type="AlphaFoldDB" id="A0A8J3MDQ1"/>
<comment type="caution">
    <text evidence="6">The sequence shown here is derived from an EMBL/GenBank/DDBJ whole genome shotgun (WGS) entry which is preliminary data.</text>
</comment>
<dbReference type="Proteomes" id="UP000611500">
    <property type="component" value="Unassembled WGS sequence"/>
</dbReference>
<protein>
    <submittedName>
        <fullName evidence="6">LysR family transcriptional regulator</fullName>
    </submittedName>
</protein>
<dbReference type="EMBL" id="BNAP01000026">
    <property type="protein sequence ID" value="GHH00269.1"/>
    <property type="molecule type" value="Genomic_DNA"/>
</dbReference>
<dbReference type="InterPro" id="IPR050389">
    <property type="entry name" value="LysR-type_TF"/>
</dbReference>
<keyword evidence="3" id="KW-0238">DNA-binding</keyword>
<dbReference type="GO" id="GO:0003700">
    <property type="term" value="F:DNA-binding transcription factor activity"/>
    <property type="evidence" value="ECO:0007669"/>
    <property type="project" value="InterPro"/>
</dbReference>
<evidence type="ECO:0000256" key="2">
    <source>
        <dbReference type="ARBA" id="ARBA00023015"/>
    </source>
</evidence>
<reference evidence="6" key="1">
    <citation type="journal article" date="2014" name="Int. J. Syst. Evol. Microbiol.">
        <title>Complete genome sequence of Corynebacterium casei LMG S-19264T (=DSM 44701T), isolated from a smear-ripened cheese.</title>
        <authorList>
            <consortium name="US DOE Joint Genome Institute (JGI-PGF)"/>
            <person name="Walter F."/>
            <person name="Albersmeier A."/>
            <person name="Kalinowski J."/>
            <person name="Ruckert C."/>
        </authorList>
    </citation>
    <scope>NUCLEOTIDE SEQUENCE</scope>
    <source>
        <strain evidence="6">CGMCC 1.7081</strain>
    </source>
</reference>
<evidence type="ECO:0000256" key="3">
    <source>
        <dbReference type="ARBA" id="ARBA00023125"/>
    </source>
</evidence>
<dbReference type="PANTHER" id="PTHR30118">
    <property type="entry name" value="HTH-TYPE TRANSCRIPTIONAL REGULATOR LEUO-RELATED"/>
    <property type="match status" value="1"/>
</dbReference>
<evidence type="ECO:0000313" key="7">
    <source>
        <dbReference type="Proteomes" id="UP000611500"/>
    </source>
</evidence>
<proteinExistence type="inferred from homology"/>
<dbReference type="InterPro" id="IPR005119">
    <property type="entry name" value="LysR_subst-bd"/>
</dbReference>
<keyword evidence="2" id="KW-0805">Transcription regulation</keyword>
<comment type="similarity">
    <text evidence="1">Belongs to the LysR transcriptional regulatory family.</text>
</comment>
<accession>A0A8J3MDQ1</accession>
<dbReference type="Pfam" id="PF00126">
    <property type="entry name" value="HTH_1"/>
    <property type="match status" value="1"/>
</dbReference>
<sequence>MNNLRSVDLNLLVVLDALLAEQHLSRAAERLNMSQPAVSHALARLRRTLDDPLFTREGGRLQPTLRALELTVPLTEALSQIRTVLTPDQFDPTARHQFWIAASDYGTTLLLPKLMPRLRRIAPGIDLTVTQHSREAMIAAVVDGAIDLALGVFPSLPPQIQSHPLFQDSYACLLDPGSQPHPFRGLTQDLYWSAPHVLVAVHGEAATEIDLHLRHHRRARRIALILPHWSVAPRVIAGTDLILTAARSSLEAAADDLALLPPPFTLPPISFVAIHHRRRRADPALRWLLEQIRIDLPG</sequence>
<evidence type="ECO:0000259" key="5">
    <source>
        <dbReference type="PROSITE" id="PS50931"/>
    </source>
</evidence>
<gene>
    <name evidence="6" type="primary">mexT</name>
    <name evidence="6" type="ORF">GCM10010961_36830</name>
</gene>
<dbReference type="PROSITE" id="PS50931">
    <property type="entry name" value="HTH_LYSR"/>
    <property type="match status" value="1"/>
</dbReference>
<evidence type="ECO:0000256" key="1">
    <source>
        <dbReference type="ARBA" id="ARBA00009437"/>
    </source>
</evidence>
<evidence type="ECO:0000313" key="6">
    <source>
        <dbReference type="EMBL" id="GHH00269.1"/>
    </source>
</evidence>
<organism evidence="6 7">
    <name type="scientific">Pseudodonghicola xiamenensis</name>
    <dbReference type="NCBI Taxonomy" id="337702"/>
    <lineage>
        <taxon>Bacteria</taxon>
        <taxon>Pseudomonadati</taxon>
        <taxon>Pseudomonadota</taxon>
        <taxon>Alphaproteobacteria</taxon>
        <taxon>Rhodobacterales</taxon>
        <taxon>Paracoccaceae</taxon>
        <taxon>Pseudodonghicola</taxon>
    </lineage>
</organism>
<feature type="domain" description="HTH lysR-type" evidence="5">
    <location>
        <begin position="7"/>
        <end position="64"/>
    </location>
</feature>
<evidence type="ECO:0000256" key="4">
    <source>
        <dbReference type="ARBA" id="ARBA00023163"/>
    </source>
</evidence>
<dbReference type="Pfam" id="PF03466">
    <property type="entry name" value="LysR_substrate"/>
    <property type="match status" value="1"/>
</dbReference>
<dbReference type="InterPro" id="IPR000847">
    <property type="entry name" value="LysR_HTH_N"/>
</dbReference>
<name>A0A8J3MDQ1_9RHOB</name>
<dbReference type="PRINTS" id="PR00039">
    <property type="entry name" value="HTHLYSR"/>
</dbReference>
<keyword evidence="7" id="KW-1185">Reference proteome</keyword>
<dbReference type="GO" id="GO:0003677">
    <property type="term" value="F:DNA binding"/>
    <property type="evidence" value="ECO:0007669"/>
    <property type="project" value="UniProtKB-KW"/>
</dbReference>
<dbReference type="InterPro" id="IPR036390">
    <property type="entry name" value="WH_DNA-bd_sf"/>
</dbReference>
<dbReference type="SUPFAM" id="SSF53850">
    <property type="entry name" value="Periplasmic binding protein-like II"/>
    <property type="match status" value="1"/>
</dbReference>
<dbReference type="Gene3D" id="1.10.10.10">
    <property type="entry name" value="Winged helix-like DNA-binding domain superfamily/Winged helix DNA-binding domain"/>
    <property type="match status" value="1"/>
</dbReference>